<feature type="transmembrane region" description="Helical" evidence="1">
    <location>
        <begin position="6"/>
        <end position="25"/>
    </location>
</feature>
<keyword evidence="1" id="KW-0472">Membrane</keyword>
<dbReference type="AlphaFoldDB" id="F2K1I7"/>
<evidence type="ECO:0000313" key="2">
    <source>
        <dbReference type="EMBL" id="ADZ92217.1"/>
    </source>
</evidence>
<dbReference type="PIRSF" id="PIRSF026426">
    <property type="entry name" value="DUF1499"/>
    <property type="match status" value="1"/>
</dbReference>
<evidence type="ECO:0000313" key="3">
    <source>
        <dbReference type="Proteomes" id="UP000001062"/>
    </source>
</evidence>
<keyword evidence="1" id="KW-0812">Transmembrane</keyword>
<dbReference type="PANTHER" id="PTHR34801:SF6">
    <property type="entry name" value="SLL1620 PROTEIN"/>
    <property type="match status" value="1"/>
</dbReference>
<dbReference type="eggNOG" id="COG4446">
    <property type="taxonomic scope" value="Bacteria"/>
</dbReference>
<keyword evidence="1" id="KW-1133">Transmembrane helix</keyword>
<proteinExistence type="predicted"/>
<evidence type="ECO:0000256" key="1">
    <source>
        <dbReference type="SAM" id="Phobius"/>
    </source>
</evidence>
<protein>
    <recommendedName>
        <fullName evidence="4">DUF1499 domain-containing protein</fullName>
    </recommendedName>
</protein>
<accession>F2K1I7</accession>
<dbReference type="PANTHER" id="PTHR34801">
    <property type="entry name" value="EXPRESSED PROTEIN"/>
    <property type="match status" value="1"/>
</dbReference>
<dbReference type="EMBL" id="CP002583">
    <property type="protein sequence ID" value="ADZ92217.1"/>
    <property type="molecule type" value="Genomic_DNA"/>
</dbReference>
<dbReference type="Pfam" id="PF07386">
    <property type="entry name" value="DUF1499"/>
    <property type="match status" value="1"/>
</dbReference>
<dbReference type="Proteomes" id="UP000001062">
    <property type="component" value="Chromosome"/>
</dbReference>
<dbReference type="KEGG" id="mme:Marme_2996"/>
<dbReference type="RefSeq" id="WP_013662120.1">
    <property type="nucleotide sequence ID" value="NC_015276.1"/>
</dbReference>
<organism evidence="2 3">
    <name type="scientific">Marinomonas mediterranea (strain ATCC 700492 / JCM 21426 / NBRC 103028 / MMB-1)</name>
    <dbReference type="NCBI Taxonomy" id="717774"/>
    <lineage>
        <taxon>Bacteria</taxon>
        <taxon>Pseudomonadati</taxon>
        <taxon>Pseudomonadota</taxon>
        <taxon>Gammaproteobacteria</taxon>
        <taxon>Oceanospirillales</taxon>
        <taxon>Oceanospirillaceae</taxon>
        <taxon>Marinomonas</taxon>
    </lineage>
</organism>
<evidence type="ECO:0008006" key="4">
    <source>
        <dbReference type="Google" id="ProtNLM"/>
    </source>
</evidence>
<dbReference type="STRING" id="717774.Marme_2996"/>
<sequence length="153" mass="17316" precursor="true">MGMIRWILLALMVLGVGFFVFVDIYNTRPEELGVENGRFVPCPTSPNCVSSQADVSDAVHYVEPIVYHGSMKDAQLKIEQYFLGEGNAHIVESRLGYLYLESSSDIFGFIDDVEFYFPEADSVVHVRSASRVGYDDLNVNDERVRQVRELLVN</sequence>
<reference evidence="2 3" key="1">
    <citation type="journal article" date="2012" name="Stand. Genomic Sci.">
        <title>Complete genome sequence of the melanogenic marine bacterium Marinomonas mediterranea type strain (MMB-1(T)).</title>
        <authorList>
            <person name="Lucas-Elio P."/>
            <person name="Goodwin L."/>
            <person name="Woyke T."/>
            <person name="Pitluck S."/>
            <person name="Nolan M."/>
            <person name="Kyrpides N.C."/>
            <person name="Detter J.C."/>
            <person name="Copeland A."/>
            <person name="Teshima H."/>
            <person name="Bruce D."/>
            <person name="Detter C."/>
            <person name="Tapia R."/>
            <person name="Han S."/>
            <person name="Land M.L."/>
            <person name="Ivanova N."/>
            <person name="Mikhailova N."/>
            <person name="Johnston A.W."/>
            <person name="Sanchez-Amat A."/>
        </authorList>
    </citation>
    <scope>NUCLEOTIDE SEQUENCE [LARGE SCALE GENOMIC DNA]</scope>
    <source>
        <strain evidence="3">ATCC 700492 / JCM 21426 / NBRC 103028 / MMB-1</strain>
    </source>
</reference>
<name>F2K1I7_MARM1</name>
<keyword evidence="3" id="KW-1185">Reference proteome</keyword>
<dbReference type="InterPro" id="IPR010865">
    <property type="entry name" value="DUF1499"/>
</dbReference>
<dbReference type="PATRIC" id="fig|717774.3.peg.3086"/>
<gene>
    <name evidence="2" type="ordered locus">Marme_2996</name>
</gene>
<dbReference type="HOGENOM" id="CLU_105603_3_0_6"/>